<dbReference type="InterPro" id="IPR035979">
    <property type="entry name" value="RBD_domain_sf"/>
</dbReference>
<dbReference type="InterPro" id="IPR000504">
    <property type="entry name" value="RRM_dom"/>
</dbReference>
<evidence type="ECO:0000256" key="2">
    <source>
        <dbReference type="ARBA" id="ARBA00005819"/>
    </source>
</evidence>
<dbReference type="GeneID" id="80876643"/>
<evidence type="ECO:0000256" key="6">
    <source>
        <dbReference type="PROSITE-ProRule" id="PRU00176"/>
    </source>
</evidence>
<gene>
    <name evidence="9" type="primary">esf2</name>
    <name evidence="9" type="ORF">SOMG_03163</name>
</gene>
<evidence type="ECO:0000313" key="9">
    <source>
        <dbReference type="EMBL" id="WBW74406.1"/>
    </source>
</evidence>
<feature type="region of interest" description="Disordered" evidence="7">
    <location>
        <begin position="1"/>
        <end position="89"/>
    </location>
</feature>
<proteinExistence type="inferred from homology"/>
<dbReference type="EMBL" id="CP115612">
    <property type="protein sequence ID" value="WBW74406.1"/>
    <property type="molecule type" value="Genomic_DNA"/>
</dbReference>
<dbReference type="Gene3D" id="3.30.70.330">
    <property type="match status" value="1"/>
</dbReference>
<name>A0AAE9WFP6_9SCHI</name>
<keyword evidence="4" id="KW-0539">Nucleus</keyword>
<dbReference type="KEGG" id="som:SOMG_03163"/>
<sequence length="329" mass="37798">MSEAAKFFGAVDEEDDRFQNFSSEEEDNEKISRATIHSSRNDKSSGREAYKSIINNASEEDENEGEAEDNSDAELYVGGDSEEDNGEENIKAVKSEKPLNKISIEEVEKKKKAIKRSGVIYLSKVPPYMEPSKLRQLLSQYGKLGRIYLAPESAQKRARRLKNGGNKRTMYEEGWVEFESKRAAKTVADMLNTQKIGGKKTSWYYDDIWNMKYLPKLKWHHLTEQIAAENAARASRLNVEIEQGRKQVKEYIKNVERAKMIEGIQKKRKERSNSSEEAPVSSNNNSVENGPSNKQMRRFFDQKSVTNKRVMPKNENEQRKVENVLSKVL</sequence>
<comment type="subcellular location">
    <subcellularLocation>
        <location evidence="1">Nucleus</location>
        <location evidence="1">Nucleolus</location>
    </subcellularLocation>
</comment>
<dbReference type="GO" id="GO:0000472">
    <property type="term" value="P:endonucleolytic cleavage to generate mature 5'-end of SSU-rRNA from (SSU-rRNA, 5.8S rRNA, LSU-rRNA)"/>
    <property type="evidence" value="ECO:0007669"/>
    <property type="project" value="TreeGrafter"/>
</dbReference>
<dbReference type="SUPFAM" id="SSF54928">
    <property type="entry name" value="RNA-binding domain, RBD"/>
    <property type="match status" value="1"/>
</dbReference>
<dbReference type="GO" id="GO:0000480">
    <property type="term" value="P:endonucleolytic cleavage in 5'-ETS of tricistronic rRNA transcript (SSU-rRNA, 5.8S rRNA, LSU-rRNA)"/>
    <property type="evidence" value="ECO:0007669"/>
    <property type="project" value="TreeGrafter"/>
</dbReference>
<dbReference type="AlphaFoldDB" id="A0AAE9WFP6"/>
<dbReference type="InterPro" id="IPR034353">
    <property type="entry name" value="ABT1/ESF2_RRM"/>
</dbReference>
<dbReference type="GO" id="GO:0000447">
    <property type="term" value="P:endonucleolytic cleavage in ITS1 to separate SSU-rRNA from 5.8S rRNA and LSU-rRNA from tricistronic rRNA transcript (SSU-rRNA, 5.8S rRNA, LSU-rRNA)"/>
    <property type="evidence" value="ECO:0007669"/>
    <property type="project" value="TreeGrafter"/>
</dbReference>
<dbReference type="RefSeq" id="XP_056038649.1">
    <property type="nucleotide sequence ID" value="XM_056181954.1"/>
</dbReference>
<comment type="similarity">
    <text evidence="2">Belongs to the ESF2/ABP1 family.</text>
</comment>
<dbReference type="GO" id="GO:0034462">
    <property type="term" value="P:small-subunit processome assembly"/>
    <property type="evidence" value="ECO:0007669"/>
    <property type="project" value="TreeGrafter"/>
</dbReference>
<evidence type="ECO:0000313" key="10">
    <source>
        <dbReference type="Proteomes" id="UP001212411"/>
    </source>
</evidence>
<feature type="compositionally biased region" description="Basic and acidic residues" evidence="7">
    <location>
        <begin position="39"/>
        <end position="50"/>
    </location>
</feature>
<evidence type="ECO:0000256" key="4">
    <source>
        <dbReference type="ARBA" id="ARBA00023242"/>
    </source>
</evidence>
<dbReference type="GO" id="GO:0003723">
    <property type="term" value="F:RNA binding"/>
    <property type="evidence" value="ECO:0007669"/>
    <property type="project" value="UniProtKB-UniRule"/>
</dbReference>
<dbReference type="InterPro" id="IPR039119">
    <property type="entry name" value="ABT1/Esf2"/>
</dbReference>
<protein>
    <recommendedName>
        <fullName evidence="5">18S rRNA factor 2</fullName>
    </recommendedName>
</protein>
<dbReference type="PANTHER" id="PTHR12311">
    <property type="entry name" value="ACTIVATOR OF BASAL TRANSCRIPTION 1"/>
    <property type="match status" value="1"/>
</dbReference>
<dbReference type="PANTHER" id="PTHR12311:SF7">
    <property type="entry name" value="ACTIVATOR OF BASAL TRANSCRIPTION 1"/>
    <property type="match status" value="1"/>
</dbReference>
<evidence type="ECO:0000256" key="5">
    <source>
        <dbReference type="ARBA" id="ARBA00032634"/>
    </source>
</evidence>
<evidence type="ECO:0000256" key="1">
    <source>
        <dbReference type="ARBA" id="ARBA00004604"/>
    </source>
</evidence>
<organism evidence="9 10">
    <name type="scientific">Schizosaccharomyces osmophilus</name>
    <dbReference type="NCBI Taxonomy" id="2545709"/>
    <lineage>
        <taxon>Eukaryota</taxon>
        <taxon>Fungi</taxon>
        <taxon>Dikarya</taxon>
        <taxon>Ascomycota</taxon>
        <taxon>Taphrinomycotina</taxon>
        <taxon>Schizosaccharomycetes</taxon>
        <taxon>Schizosaccharomycetales</taxon>
        <taxon>Schizosaccharomycetaceae</taxon>
        <taxon>Schizosaccharomyces</taxon>
    </lineage>
</organism>
<dbReference type="InterPro" id="IPR012677">
    <property type="entry name" value="Nucleotide-bd_a/b_plait_sf"/>
</dbReference>
<feature type="compositionally biased region" description="Polar residues" evidence="7">
    <location>
        <begin position="280"/>
        <end position="294"/>
    </location>
</feature>
<dbReference type="GO" id="GO:0005730">
    <property type="term" value="C:nucleolus"/>
    <property type="evidence" value="ECO:0007669"/>
    <property type="project" value="UniProtKB-SubCell"/>
</dbReference>
<accession>A0AAE9WFP6</accession>
<keyword evidence="10" id="KW-1185">Reference proteome</keyword>
<feature type="compositionally biased region" description="Basic and acidic residues" evidence="7">
    <location>
        <begin position="312"/>
        <end position="322"/>
    </location>
</feature>
<feature type="compositionally biased region" description="Acidic residues" evidence="7">
    <location>
        <begin position="58"/>
        <end position="72"/>
    </location>
</feature>
<evidence type="ECO:0000259" key="8">
    <source>
        <dbReference type="PROSITE" id="PS50102"/>
    </source>
</evidence>
<dbReference type="Proteomes" id="UP001212411">
    <property type="component" value="Chromosome 2"/>
</dbReference>
<feature type="region of interest" description="Disordered" evidence="7">
    <location>
        <begin position="263"/>
        <end position="329"/>
    </location>
</feature>
<feature type="domain" description="RRM" evidence="8">
    <location>
        <begin position="118"/>
        <end position="200"/>
    </location>
</feature>
<evidence type="ECO:0000256" key="7">
    <source>
        <dbReference type="SAM" id="MobiDB-lite"/>
    </source>
</evidence>
<dbReference type="CDD" id="cd12263">
    <property type="entry name" value="RRM_ABT1_like"/>
    <property type="match status" value="1"/>
</dbReference>
<dbReference type="PROSITE" id="PS50102">
    <property type="entry name" value="RRM"/>
    <property type="match status" value="1"/>
</dbReference>
<reference evidence="9 10" key="1">
    <citation type="journal article" date="2023" name="G3 (Bethesda)">
        <title>A high-quality reference genome for the fission yeast Schizosaccharomyces osmophilus.</title>
        <authorList>
            <person name="Jia G.S."/>
            <person name="Zhang W.C."/>
            <person name="Liang Y."/>
            <person name="Liu X.H."/>
            <person name="Rhind N."/>
            <person name="Pidoux A."/>
            <person name="Brysch-Herzberg M."/>
            <person name="Du L.L."/>
        </authorList>
    </citation>
    <scope>NUCLEOTIDE SEQUENCE [LARGE SCALE GENOMIC DNA]</scope>
    <source>
        <strain evidence="9 10">CBS 15793</strain>
    </source>
</reference>
<evidence type="ECO:0000256" key="3">
    <source>
        <dbReference type="ARBA" id="ARBA00022884"/>
    </source>
</evidence>
<keyword evidence="3 6" id="KW-0694">RNA-binding</keyword>